<reference evidence="2 3" key="1">
    <citation type="submission" date="2019-03" db="EMBL/GenBank/DDBJ databases">
        <title>Genomics of glacier-inhabiting Cryobacterium strains.</title>
        <authorList>
            <person name="Liu Q."/>
            <person name="Xin Y.-H."/>
        </authorList>
    </citation>
    <scope>NUCLEOTIDE SEQUENCE [LARGE SCALE GENOMIC DNA]</scope>
    <source>
        <strain evidence="2 3">CGMCC 1.10440</strain>
    </source>
</reference>
<dbReference type="Pfam" id="PF06993">
    <property type="entry name" value="DUF1304"/>
    <property type="match status" value="1"/>
</dbReference>
<feature type="transmembrane region" description="Helical" evidence="1">
    <location>
        <begin position="6"/>
        <end position="28"/>
    </location>
</feature>
<name>A0A4R8VCT3_9MICO</name>
<evidence type="ECO:0000313" key="2">
    <source>
        <dbReference type="EMBL" id="TFB80819.1"/>
    </source>
</evidence>
<evidence type="ECO:0000256" key="1">
    <source>
        <dbReference type="SAM" id="Phobius"/>
    </source>
</evidence>
<sequence length="136" mass="14526">MQVLAVVLAVIAAVIHIAIFALESVLWAKPAIWRRFGLKSQADADVVEPMAFNQGFYNLFLALATVLGLLLLGWGNPVAGKWVVLVALSSMVLASIVLLITERRMWRAALIQGVAPLLGIAFLLGAVAAHAPMTVI</sequence>
<dbReference type="InterPro" id="IPR009732">
    <property type="entry name" value="DUF1304"/>
</dbReference>
<feature type="transmembrane region" description="Helical" evidence="1">
    <location>
        <begin position="108"/>
        <end position="131"/>
    </location>
</feature>
<dbReference type="AlphaFoldDB" id="A0A4R8VCT3"/>
<feature type="transmembrane region" description="Helical" evidence="1">
    <location>
        <begin position="56"/>
        <end position="76"/>
    </location>
</feature>
<keyword evidence="1" id="KW-1133">Transmembrane helix</keyword>
<evidence type="ECO:0000313" key="3">
    <source>
        <dbReference type="Proteomes" id="UP000298488"/>
    </source>
</evidence>
<organism evidence="2 3">
    <name type="scientific">Terrimesophilobacter mesophilus</name>
    <dbReference type="NCBI Taxonomy" id="433647"/>
    <lineage>
        <taxon>Bacteria</taxon>
        <taxon>Bacillati</taxon>
        <taxon>Actinomycetota</taxon>
        <taxon>Actinomycetes</taxon>
        <taxon>Micrococcales</taxon>
        <taxon>Microbacteriaceae</taxon>
        <taxon>Terrimesophilobacter</taxon>
    </lineage>
</organism>
<dbReference type="EMBL" id="SOFI01000003">
    <property type="protein sequence ID" value="TFB80819.1"/>
    <property type="molecule type" value="Genomic_DNA"/>
</dbReference>
<feature type="transmembrane region" description="Helical" evidence="1">
    <location>
        <begin position="82"/>
        <end position="101"/>
    </location>
</feature>
<dbReference type="OrthoDB" id="9803832at2"/>
<keyword evidence="3" id="KW-1185">Reference proteome</keyword>
<accession>A0A4R8VCT3</accession>
<comment type="caution">
    <text evidence="2">The sequence shown here is derived from an EMBL/GenBank/DDBJ whole genome shotgun (WGS) entry which is preliminary data.</text>
</comment>
<keyword evidence="1" id="KW-0812">Transmembrane</keyword>
<keyword evidence="1" id="KW-0472">Membrane</keyword>
<protein>
    <submittedName>
        <fullName evidence="2">DUF1304 domain-containing protein</fullName>
    </submittedName>
</protein>
<dbReference type="Proteomes" id="UP000298488">
    <property type="component" value="Unassembled WGS sequence"/>
</dbReference>
<proteinExistence type="predicted"/>
<gene>
    <name evidence="2" type="ORF">E3N84_07745</name>
</gene>